<evidence type="ECO:0000256" key="4">
    <source>
        <dbReference type="ARBA" id="ARBA00022969"/>
    </source>
</evidence>
<dbReference type="RefSeq" id="WP_009340812.1">
    <property type="nucleotide sequence ID" value="NZ_AEJC01000650.1"/>
</dbReference>
<keyword evidence="5" id="KW-0717">Septation</keyword>
<keyword evidence="9" id="KW-1185">Reference proteome</keyword>
<feature type="region of interest" description="Disordered" evidence="7">
    <location>
        <begin position="73"/>
        <end position="98"/>
    </location>
</feature>
<dbReference type="Gene3D" id="2.30.31.20">
    <property type="entry name" value="Sporulation-specific cell division protein SsgB"/>
    <property type="match status" value="1"/>
</dbReference>
<proteinExistence type="inferred from homology"/>
<dbReference type="PATRIC" id="fig|698759.3.peg.8836"/>
<keyword evidence="4" id="KW-0749">Sporulation</keyword>
<comment type="caution">
    <text evidence="8">The sequence shown here is derived from an EMBL/GenBank/DDBJ whole genome shotgun (WGS) entry which is preliminary data.</text>
</comment>
<evidence type="ECO:0000256" key="1">
    <source>
        <dbReference type="ARBA" id="ARBA00004431"/>
    </source>
</evidence>
<dbReference type="InterPro" id="IPR038658">
    <property type="entry name" value="SsgB_sf"/>
</dbReference>
<dbReference type="Proteomes" id="UP000010411">
    <property type="component" value="Unassembled WGS sequence"/>
</dbReference>
<evidence type="ECO:0000256" key="5">
    <source>
        <dbReference type="ARBA" id="ARBA00023210"/>
    </source>
</evidence>
<evidence type="ECO:0000313" key="9">
    <source>
        <dbReference type="Proteomes" id="UP000010411"/>
    </source>
</evidence>
<evidence type="ECO:0000256" key="2">
    <source>
        <dbReference type="ARBA" id="ARBA00009323"/>
    </source>
</evidence>
<keyword evidence="3" id="KW-0132">Cell division</keyword>
<dbReference type="GO" id="GO:0000917">
    <property type="term" value="P:division septum assembly"/>
    <property type="evidence" value="ECO:0007669"/>
    <property type="project" value="UniProtKB-KW"/>
</dbReference>
<comment type="similarity">
    <text evidence="2">Belongs to the SsgA family.</text>
</comment>
<dbReference type="Pfam" id="PF04686">
    <property type="entry name" value="SsgA"/>
    <property type="match status" value="1"/>
</dbReference>
<feature type="compositionally biased region" description="Polar residues" evidence="7">
    <location>
        <begin position="86"/>
        <end position="98"/>
    </location>
</feature>
<name>L1KIN1_9ACTN</name>
<protein>
    <submittedName>
        <fullName evidence="8">Uncharacterized protein</fullName>
    </submittedName>
</protein>
<accession>L1KIN1</accession>
<evidence type="ECO:0000256" key="3">
    <source>
        <dbReference type="ARBA" id="ARBA00022618"/>
    </source>
</evidence>
<dbReference type="GO" id="GO:0030435">
    <property type="term" value="P:sporulation resulting in formation of a cellular spore"/>
    <property type="evidence" value="ECO:0007669"/>
    <property type="project" value="UniProtKB-KW"/>
</dbReference>
<dbReference type="EMBL" id="AEJC01000650">
    <property type="protein sequence ID" value="EKX60442.1"/>
    <property type="molecule type" value="Genomic_DNA"/>
</dbReference>
<dbReference type="GO" id="GO:0030428">
    <property type="term" value="C:cell septum"/>
    <property type="evidence" value="ECO:0007669"/>
    <property type="project" value="UniProtKB-SubCell"/>
</dbReference>
<sequence length="98" mass="10430">MELHSGTVTRAVTAHVRPLNRPPLPLPAELRYRVTDPYAVGMSLGPLIGPRIPWVFARDLLAGGLRRPTGSGDVLVLPAHGHPRTPSASSSGTGRVRP</sequence>
<organism evidence="8 9">
    <name type="scientific">Streptomyces ipomoeae 91-03</name>
    <dbReference type="NCBI Taxonomy" id="698759"/>
    <lineage>
        <taxon>Bacteria</taxon>
        <taxon>Bacillati</taxon>
        <taxon>Actinomycetota</taxon>
        <taxon>Actinomycetes</taxon>
        <taxon>Kitasatosporales</taxon>
        <taxon>Streptomycetaceae</taxon>
        <taxon>Streptomyces</taxon>
    </lineage>
</organism>
<evidence type="ECO:0000256" key="6">
    <source>
        <dbReference type="ARBA" id="ARBA00023306"/>
    </source>
</evidence>
<reference evidence="8 9" key="1">
    <citation type="submission" date="2012-11" db="EMBL/GenBank/DDBJ databases">
        <authorList>
            <person name="Huguet-Tapia J.C."/>
            <person name="Durkin A.S."/>
            <person name="Pettis G.S."/>
            <person name="Badger J.H."/>
        </authorList>
    </citation>
    <scope>NUCLEOTIDE SEQUENCE [LARGE SCALE GENOMIC DNA]</scope>
    <source>
        <strain evidence="8 9">91-03</strain>
    </source>
</reference>
<evidence type="ECO:0000256" key="7">
    <source>
        <dbReference type="SAM" id="MobiDB-lite"/>
    </source>
</evidence>
<dbReference type="AlphaFoldDB" id="L1KIN1"/>
<evidence type="ECO:0000313" key="8">
    <source>
        <dbReference type="EMBL" id="EKX60442.1"/>
    </source>
</evidence>
<dbReference type="InterPro" id="IPR006776">
    <property type="entry name" value="SsgB"/>
</dbReference>
<comment type="subcellular location">
    <subcellularLocation>
        <location evidence="1">Cell septum</location>
    </subcellularLocation>
</comment>
<gene>
    <name evidence="8" type="ORF">STRIP9103_07443</name>
</gene>
<keyword evidence="6" id="KW-0131">Cell cycle</keyword>